<feature type="compositionally biased region" description="Basic and acidic residues" evidence="1">
    <location>
        <begin position="21"/>
        <end position="39"/>
    </location>
</feature>
<dbReference type="EMBL" id="OA567595">
    <property type="protein sequence ID" value="CAD7200578.1"/>
    <property type="molecule type" value="Genomic_DNA"/>
</dbReference>
<accession>A0A7R8VP54</accession>
<gene>
    <name evidence="2" type="ORF">TDIB3V08_LOCUS6791</name>
</gene>
<organism evidence="2">
    <name type="scientific">Timema douglasi</name>
    <name type="common">Walking stick</name>
    <dbReference type="NCBI Taxonomy" id="61478"/>
    <lineage>
        <taxon>Eukaryota</taxon>
        <taxon>Metazoa</taxon>
        <taxon>Ecdysozoa</taxon>
        <taxon>Arthropoda</taxon>
        <taxon>Hexapoda</taxon>
        <taxon>Insecta</taxon>
        <taxon>Pterygota</taxon>
        <taxon>Neoptera</taxon>
        <taxon>Polyneoptera</taxon>
        <taxon>Phasmatodea</taxon>
        <taxon>Timematodea</taxon>
        <taxon>Timematoidea</taxon>
        <taxon>Timematidae</taxon>
        <taxon>Timema</taxon>
    </lineage>
</organism>
<protein>
    <submittedName>
        <fullName evidence="2">Uncharacterized protein</fullName>
    </submittedName>
</protein>
<evidence type="ECO:0000313" key="2">
    <source>
        <dbReference type="EMBL" id="CAD7200578.1"/>
    </source>
</evidence>
<proteinExistence type="predicted"/>
<sequence>MPSRGAETIEQRTHLQSQEFRTNDGRGRQENSLPLKDEGSVPDDYYYEDPQETGRNHGHPSGQHPLLQPEPAKALGQSLGEVQPGPDKPQGKDSIDVYVVRNPKHPSSTPVPTTATTVVPSVVKAKAPPRPIEIPEDTVEVELVVDKENNPRGAILSLALEKPPEAVGKEAPRLFALLVDRNTDYLFLQDLWVRFERLAGCTQPETTSTSYHLAETSIYSFKWARKQMVRRSRDTPPPSLSHTMRY</sequence>
<name>A0A7R8VP54_TIMDO</name>
<dbReference type="AlphaFoldDB" id="A0A7R8VP54"/>
<evidence type="ECO:0000256" key="1">
    <source>
        <dbReference type="SAM" id="MobiDB-lite"/>
    </source>
</evidence>
<feature type="region of interest" description="Disordered" evidence="1">
    <location>
        <begin position="1"/>
        <end position="94"/>
    </location>
</feature>
<reference evidence="2" key="1">
    <citation type="submission" date="2020-11" db="EMBL/GenBank/DDBJ databases">
        <authorList>
            <person name="Tran Van P."/>
        </authorList>
    </citation>
    <scope>NUCLEOTIDE SEQUENCE</scope>
</reference>